<accession>T1FAI8</accession>
<gene>
    <name evidence="3" type="primary">20205837</name>
    <name evidence="2" type="ORF">HELRODRAFT_176454</name>
</gene>
<reference evidence="3" key="3">
    <citation type="submission" date="2015-06" db="UniProtKB">
        <authorList>
            <consortium name="EnsemblMetazoa"/>
        </authorList>
    </citation>
    <scope>IDENTIFICATION</scope>
</reference>
<dbReference type="GO" id="GO:0038187">
    <property type="term" value="F:pattern recognition receptor activity"/>
    <property type="evidence" value="ECO:0000318"/>
    <property type="project" value="GO_Central"/>
</dbReference>
<dbReference type="InterPro" id="IPR016186">
    <property type="entry name" value="C-type_lectin-like/link_sf"/>
</dbReference>
<dbReference type="InterPro" id="IPR001304">
    <property type="entry name" value="C-type_lectin-like"/>
</dbReference>
<dbReference type="GO" id="GO:0006955">
    <property type="term" value="P:immune response"/>
    <property type="evidence" value="ECO:0000318"/>
    <property type="project" value="GO_Central"/>
</dbReference>
<dbReference type="OrthoDB" id="6067009at2759"/>
<dbReference type="GO" id="GO:0009897">
    <property type="term" value="C:external side of plasma membrane"/>
    <property type="evidence" value="ECO:0000318"/>
    <property type="project" value="GO_Central"/>
</dbReference>
<evidence type="ECO:0000313" key="4">
    <source>
        <dbReference type="Proteomes" id="UP000015101"/>
    </source>
</evidence>
<reference evidence="2 4" key="2">
    <citation type="journal article" date="2013" name="Nature">
        <title>Insights into bilaterian evolution from three spiralian genomes.</title>
        <authorList>
            <person name="Simakov O."/>
            <person name="Marletaz F."/>
            <person name="Cho S.J."/>
            <person name="Edsinger-Gonzales E."/>
            <person name="Havlak P."/>
            <person name="Hellsten U."/>
            <person name="Kuo D.H."/>
            <person name="Larsson T."/>
            <person name="Lv J."/>
            <person name="Arendt D."/>
            <person name="Savage R."/>
            <person name="Osoegawa K."/>
            <person name="de Jong P."/>
            <person name="Grimwood J."/>
            <person name="Chapman J.A."/>
            <person name="Shapiro H."/>
            <person name="Aerts A."/>
            <person name="Otillar R.P."/>
            <person name="Terry A.Y."/>
            <person name="Boore J.L."/>
            <person name="Grigoriev I.V."/>
            <person name="Lindberg D.R."/>
            <person name="Seaver E.C."/>
            <person name="Weisblat D.A."/>
            <person name="Putnam N.H."/>
            <person name="Rokhsar D.S."/>
        </authorList>
    </citation>
    <scope>NUCLEOTIDE SEQUENCE</scope>
</reference>
<dbReference type="PROSITE" id="PS50041">
    <property type="entry name" value="C_TYPE_LECTIN_2"/>
    <property type="match status" value="1"/>
</dbReference>
<name>T1FAI8_HELRO</name>
<dbReference type="InParanoid" id="T1FAI8"/>
<reference evidence="4" key="1">
    <citation type="submission" date="2012-12" db="EMBL/GenBank/DDBJ databases">
        <authorList>
            <person name="Hellsten U."/>
            <person name="Grimwood J."/>
            <person name="Chapman J.A."/>
            <person name="Shapiro H."/>
            <person name="Aerts A."/>
            <person name="Otillar R.P."/>
            <person name="Terry A.Y."/>
            <person name="Boore J.L."/>
            <person name="Simakov O."/>
            <person name="Marletaz F."/>
            <person name="Cho S.-J."/>
            <person name="Edsinger-Gonzales E."/>
            <person name="Havlak P."/>
            <person name="Kuo D.-H."/>
            <person name="Larsson T."/>
            <person name="Lv J."/>
            <person name="Arendt D."/>
            <person name="Savage R."/>
            <person name="Osoegawa K."/>
            <person name="de Jong P."/>
            <person name="Lindberg D.R."/>
            <person name="Seaver E.C."/>
            <person name="Weisblat D.A."/>
            <person name="Putnam N.H."/>
            <person name="Grigoriev I.V."/>
            <person name="Rokhsar D.S."/>
        </authorList>
    </citation>
    <scope>NUCLEOTIDE SEQUENCE</scope>
</reference>
<organism evidence="3 4">
    <name type="scientific">Helobdella robusta</name>
    <name type="common">Californian leech</name>
    <dbReference type="NCBI Taxonomy" id="6412"/>
    <lineage>
        <taxon>Eukaryota</taxon>
        <taxon>Metazoa</taxon>
        <taxon>Spiralia</taxon>
        <taxon>Lophotrochozoa</taxon>
        <taxon>Annelida</taxon>
        <taxon>Clitellata</taxon>
        <taxon>Hirudinea</taxon>
        <taxon>Rhynchobdellida</taxon>
        <taxon>Glossiphoniidae</taxon>
        <taxon>Helobdella</taxon>
    </lineage>
</organism>
<protein>
    <recommendedName>
        <fullName evidence="1">C-type lectin domain-containing protein</fullName>
    </recommendedName>
</protein>
<dbReference type="HOGENOM" id="CLU_070181_0_0_1"/>
<dbReference type="CTD" id="20205837"/>
<dbReference type="EMBL" id="AMQM01005681">
    <property type="status" value="NOT_ANNOTATED_CDS"/>
    <property type="molecule type" value="Genomic_DNA"/>
</dbReference>
<dbReference type="Proteomes" id="UP000015101">
    <property type="component" value="Unassembled WGS sequence"/>
</dbReference>
<dbReference type="InterPro" id="IPR016187">
    <property type="entry name" value="CTDL_fold"/>
</dbReference>
<dbReference type="EnsemblMetazoa" id="HelroT176454">
    <property type="protein sequence ID" value="HelroP176454"/>
    <property type="gene ID" value="HelroG176454"/>
</dbReference>
<dbReference type="GeneID" id="20205837"/>
<dbReference type="CDD" id="cd00037">
    <property type="entry name" value="CLECT"/>
    <property type="match status" value="1"/>
</dbReference>
<evidence type="ECO:0000313" key="3">
    <source>
        <dbReference type="EnsemblMetazoa" id="HelroP176454"/>
    </source>
</evidence>
<dbReference type="EMBL" id="KB097070">
    <property type="protein sequence ID" value="ESN99693.1"/>
    <property type="molecule type" value="Genomic_DNA"/>
</dbReference>
<dbReference type="KEGG" id="hro:HELRODRAFT_176454"/>
<dbReference type="AlphaFoldDB" id="T1FAI8"/>
<dbReference type="GO" id="GO:0030246">
    <property type="term" value="F:carbohydrate binding"/>
    <property type="evidence" value="ECO:0000318"/>
    <property type="project" value="GO_Central"/>
</dbReference>
<dbReference type="RefSeq" id="XP_009022066.1">
    <property type="nucleotide sequence ID" value="XM_009023818.1"/>
</dbReference>
<keyword evidence="4" id="KW-1185">Reference proteome</keyword>
<dbReference type="SUPFAM" id="SSF56436">
    <property type="entry name" value="C-type lectin-like"/>
    <property type="match status" value="1"/>
</dbReference>
<evidence type="ECO:0000313" key="2">
    <source>
        <dbReference type="EMBL" id="ESN99693.1"/>
    </source>
</evidence>
<feature type="domain" description="C-type lectin" evidence="1">
    <location>
        <begin position="121"/>
        <end position="258"/>
    </location>
</feature>
<dbReference type="Gene3D" id="3.10.100.10">
    <property type="entry name" value="Mannose-Binding Protein A, subunit A"/>
    <property type="match status" value="1"/>
</dbReference>
<sequence length="263" mass="30001">MNIRPSGQLQSQQVTLTKFRPAYSYLVVRKQKTPVCFDDQMPFALKIRARSKLECIVKCTAMNEKELRGVNYHMTSSGTCFCFPKANTTYKVSASLQPAGCQSFVIHDCPDNFDYVIEYHKCYKMQYRRNNWYTGRYLCNNISSSHPILLEDDVENAISLSYVNYTTPNYSVCPHAEWTAWYTFFTGGLITYVGEVRTPFMWSPYPGVSKYVGSSNAWFSGEPNGPLDGLDYCIQSIMVGTTGWDDYMCSSSLCMLCEVDIPM</sequence>
<evidence type="ECO:0000259" key="1">
    <source>
        <dbReference type="PROSITE" id="PS50041"/>
    </source>
</evidence>
<proteinExistence type="predicted"/>